<keyword evidence="8 11" id="KW-0143">Chaperone</keyword>
<feature type="binding site" evidence="11">
    <location>
        <position position="206"/>
    </location>
    <ligand>
        <name>Zn(2+)</name>
        <dbReference type="ChEBI" id="CHEBI:29105"/>
        <label>1</label>
    </ligand>
</feature>
<dbReference type="CDD" id="cd06257">
    <property type="entry name" value="DnaJ"/>
    <property type="match status" value="1"/>
</dbReference>
<evidence type="ECO:0000313" key="15">
    <source>
        <dbReference type="EMBL" id="SDL64728.1"/>
    </source>
</evidence>
<evidence type="ECO:0000256" key="7">
    <source>
        <dbReference type="ARBA" id="ARBA00023016"/>
    </source>
</evidence>
<feature type="binding site" evidence="11">
    <location>
        <position position="166"/>
    </location>
    <ligand>
        <name>Zn(2+)</name>
        <dbReference type="ChEBI" id="CHEBI:29105"/>
        <label>2</label>
    </ligand>
</feature>
<dbReference type="PANTHER" id="PTHR43096:SF48">
    <property type="entry name" value="CHAPERONE PROTEIN DNAJ"/>
    <property type="match status" value="1"/>
</dbReference>
<dbReference type="Pfam" id="PF00226">
    <property type="entry name" value="DnaJ"/>
    <property type="match status" value="1"/>
</dbReference>
<dbReference type="InterPro" id="IPR002939">
    <property type="entry name" value="DnaJ_C"/>
</dbReference>
<dbReference type="HAMAP" id="MF_01152">
    <property type="entry name" value="DnaJ"/>
    <property type="match status" value="1"/>
</dbReference>
<feature type="domain" description="CR-type" evidence="14">
    <location>
        <begin position="136"/>
        <end position="218"/>
    </location>
</feature>
<dbReference type="Gene3D" id="1.10.287.110">
    <property type="entry name" value="DnaJ domain"/>
    <property type="match status" value="1"/>
</dbReference>
<comment type="function">
    <text evidence="11">Participates actively in the response to hyperosmotic and heat shock by preventing the aggregation of stress-denatured proteins and by disaggregating proteins, also in an autonomous, DnaK-independent fashion. Unfolded proteins bind initially to DnaJ; upon interaction with the DnaJ-bound protein, DnaK hydrolyzes its bound ATP, resulting in the formation of a stable complex. GrpE releases ADP from DnaK; ATP binding to DnaK triggers the release of the substrate protein, thus completing the reaction cycle. Several rounds of ATP-dependent interactions between DnaJ, DnaK and GrpE are required for fully efficient folding. Also involved, together with DnaK and GrpE, in the DNA replication of plasmids through activation of initiation proteins.</text>
</comment>
<evidence type="ECO:0000259" key="14">
    <source>
        <dbReference type="PROSITE" id="PS51188"/>
    </source>
</evidence>
<evidence type="ECO:0000256" key="1">
    <source>
        <dbReference type="ARBA" id="ARBA00022490"/>
    </source>
</evidence>
<dbReference type="NCBIfam" id="NF008035">
    <property type="entry name" value="PRK10767.1"/>
    <property type="match status" value="1"/>
</dbReference>
<proteinExistence type="inferred from homology"/>
<dbReference type="GO" id="GO:0042026">
    <property type="term" value="P:protein refolding"/>
    <property type="evidence" value="ECO:0007669"/>
    <property type="project" value="TreeGrafter"/>
</dbReference>
<evidence type="ECO:0000256" key="10">
    <source>
        <dbReference type="ARBA" id="ARBA00067609"/>
    </source>
</evidence>
<feature type="repeat" description="CXXCXGXG motif" evidence="11">
    <location>
        <begin position="192"/>
        <end position="199"/>
    </location>
</feature>
<dbReference type="PROSITE" id="PS50076">
    <property type="entry name" value="DNAJ_2"/>
    <property type="match status" value="1"/>
</dbReference>
<feature type="binding site" evidence="11">
    <location>
        <position position="149"/>
    </location>
    <ligand>
        <name>Zn(2+)</name>
        <dbReference type="ChEBI" id="CHEBI:29105"/>
        <label>1</label>
    </ligand>
</feature>
<dbReference type="FunFam" id="2.60.260.20:FF:000013">
    <property type="entry name" value="DnaJ subfamily B member 11"/>
    <property type="match status" value="1"/>
</dbReference>
<keyword evidence="5 11" id="KW-0863">Zinc-finger</keyword>
<comment type="domain">
    <text evidence="11">The J domain is necessary and sufficient to stimulate DnaK ATPase activity. Zinc center 1 plays an important role in the autonomous, DnaK-independent chaperone activity of DnaJ. Zinc center 2 is essential for interaction with DnaK and for DnaJ activity.</text>
</comment>
<dbReference type="SUPFAM" id="SSF57938">
    <property type="entry name" value="DnaJ/Hsp40 cysteine-rich domain"/>
    <property type="match status" value="1"/>
</dbReference>
<dbReference type="GO" id="GO:0031072">
    <property type="term" value="F:heat shock protein binding"/>
    <property type="evidence" value="ECO:0007669"/>
    <property type="project" value="InterPro"/>
</dbReference>
<feature type="binding site" evidence="11">
    <location>
        <position position="169"/>
    </location>
    <ligand>
        <name>Zn(2+)</name>
        <dbReference type="ChEBI" id="CHEBI:29105"/>
        <label>2</label>
    </ligand>
</feature>
<gene>
    <name evidence="11" type="primary">dnaJ</name>
    <name evidence="15" type="ORF">SAMN04488242_2291</name>
</gene>
<dbReference type="Proteomes" id="UP000199475">
    <property type="component" value="Unassembled WGS sequence"/>
</dbReference>
<dbReference type="Gene3D" id="2.10.230.10">
    <property type="entry name" value="Heat shock protein DnaJ, cysteine-rich domain"/>
    <property type="match status" value="1"/>
</dbReference>
<evidence type="ECO:0000256" key="4">
    <source>
        <dbReference type="ARBA" id="ARBA00022737"/>
    </source>
</evidence>
<evidence type="ECO:0000256" key="3">
    <source>
        <dbReference type="ARBA" id="ARBA00022723"/>
    </source>
</evidence>
<dbReference type="Pfam" id="PF00684">
    <property type="entry name" value="DnaJ_CXXCXGXG"/>
    <property type="match status" value="1"/>
</dbReference>
<keyword evidence="2 11" id="KW-0235">DNA replication</keyword>
<evidence type="ECO:0000256" key="11">
    <source>
        <dbReference type="HAMAP-Rule" id="MF_01152"/>
    </source>
</evidence>
<dbReference type="EMBL" id="FNGP01000004">
    <property type="protein sequence ID" value="SDL64728.1"/>
    <property type="molecule type" value="Genomic_DNA"/>
</dbReference>
<evidence type="ECO:0000256" key="6">
    <source>
        <dbReference type="ARBA" id="ARBA00022833"/>
    </source>
</evidence>
<keyword evidence="3 11" id="KW-0479">Metal-binding</keyword>
<dbReference type="SMART" id="SM00271">
    <property type="entry name" value="DnaJ"/>
    <property type="match status" value="1"/>
</dbReference>
<dbReference type="InterPro" id="IPR036869">
    <property type="entry name" value="J_dom_sf"/>
</dbReference>
<dbReference type="AlphaFoldDB" id="A0A1G9LS13"/>
<dbReference type="PROSITE" id="PS00636">
    <property type="entry name" value="DNAJ_1"/>
    <property type="match status" value="1"/>
</dbReference>
<dbReference type="InterPro" id="IPR001623">
    <property type="entry name" value="DnaJ_domain"/>
</dbReference>
<dbReference type="CDD" id="cd10719">
    <property type="entry name" value="DnaJ_zf"/>
    <property type="match status" value="1"/>
</dbReference>
<evidence type="ECO:0000256" key="8">
    <source>
        <dbReference type="ARBA" id="ARBA00023186"/>
    </source>
</evidence>
<evidence type="ECO:0000259" key="13">
    <source>
        <dbReference type="PROSITE" id="PS50076"/>
    </source>
</evidence>
<dbReference type="STRING" id="686624.SAMN04488242_2291"/>
<dbReference type="FunFam" id="2.10.230.10:FF:000002">
    <property type="entry name" value="Molecular chaperone DnaJ"/>
    <property type="match status" value="1"/>
</dbReference>
<keyword evidence="16" id="KW-1185">Reference proteome</keyword>
<feature type="binding site" evidence="11">
    <location>
        <position position="209"/>
    </location>
    <ligand>
        <name>Zn(2+)</name>
        <dbReference type="ChEBI" id="CHEBI:29105"/>
        <label>1</label>
    </ligand>
</feature>
<feature type="domain" description="J" evidence="13">
    <location>
        <begin position="5"/>
        <end position="70"/>
    </location>
</feature>
<feature type="binding site" evidence="11">
    <location>
        <position position="152"/>
    </location>
    <ligand>
        <name>Zn(2+)</name>
        <dbReference type="ChEBI" id="CHEBI:29105"/>
        <label>1</label>
    </ligand>
</feature>
<feature type="binding site" evidence="11">
    <location>
        <position position="195"/>
    </location>
    <ligand>
        <name>Zn(2+)</name>
        <dbReference type="ChEBI" id="CHEBI:29105"/>
        <label>2</label>
    </ligand>
</feature>
<evidence type="ECO:0000256" key="12">
    <source>
        <dbReference type="PROSITE-ProRule" id="PRU00546"/>
    </source>
</evidence>
<feature type="repeat" description="CXXCXGXG motif" evidence="11">
    <location>
        <begin position="206"/>
        <end position="213"/>
    </location>
</feature>
<dbReference type="PANTHER" id="PTHR43096">
    <property type="entry name" value="DNAJ HOMOLOG 1, MITOCHONDRIAL-RELATED"/>
    <property type="match status" value="1"/>
</dbReference>
<dbReference type="InterPro" id="IPR001305">
    <property type="entry name" value="HSP_DnaJ_Cys-rich_dom"/>
</dbReference>
<dbReference type="GO" id="GO:0005737">
    <property type="term" value="C:cytoplasm"/>
    <property type="evidence" value="ECO:0007669"/>
    <property type="project" value="UniProtKB-SubCell"/>
</dbReference>
<dbReference type="GO" id="GO:0051082">
    <property type="term" value="F:unfolded protein binding"/>
    <property type="evidence" value="ECO:0007669"/>
    <property type="project" value="UniProtKB-UniRule"/>
</dbReference>
<dbReference type="RefSeq" id="WP_093252268.1">
    <property type="nucleotide sequence ID" value="NZ_FNGP01000004.1"/>
</dbReference>
<dbReference type="SUPFAM" id="SSF49493">
    <property type="entry name" value="HSP40/DnaJ peptide-binding domain"/>
    <property type="match status" value="2"/>
</dbReference>
<dbReference type="Pfam" id="PF01556">
    <property type="entry name" value="DnaJ_C"/>
    <property type="match status" value="1"/>
</dbReference>
<comment type="subunit">
    <text evidence="11">Homodimer.</text>
</comment>
<keyword evidence="1 11" id="KW-0963">Cytoplasm</keyword>
<dbReference type="GO" id="GO:0005524">
    <property type="term" value="F:ATP binding"/>
    <property type="evidence" value="ECO:0007669"/>
    <property type="project" value="InterPro"/>
</dbReference>
<evidence type="ECO:0000256" key="2">
    <source>
        <dbReference type="ARBA" id="ARBA00022705"/>
    </source>
</evidence>
<keyword evidence="7 11" id="KW-0346">Stress response</keyword>
<dbReference type="PRINTS" id="PR00625">
    <property type="entry name" value="JDOMAIN"/>
</dbReference>
<dbReference type="InterPro" id="IPR012724">
    <property type="entry name" value="DnaJ"/>
</dbReference>
<dbReference type="PROSITE" id="PS51188">
    <property type="entry name" value="ZF_CR"/>
    <property type="match status" value="1"/>
</dbReference>
<evidence type="ECO:0000313" key="16">
    <source>
        <dbReference type="Proteomes" id="UP000199475"/>
    </source>
</evidence>
<dbReference type="GO" id="GO:0009408">
    <property type="term" value="P:response to heat"/>
    <property type="evidence" value="ECO:0007669"/>
    <property type="project" value="InterPro"/>
</dbReference>
<keyword evidence="4 11" id="KW-0677">Repeat</keyword>
<evidence type="ECO:0000256" key="5">
    <source>
        <dbReference type="ARBA" id="ARBA00022771"/>
    </source>
</evidence>
<dbReference type="InterPro" id="IPR018253">
    <property type="entry name" value="DnaJ_domain_CS"/>
</dbReference>
<dbReference type="GO" id="GO:0008270">
    <property type="term" value="F:zinc ion binding"/>
    <property type="evidence" value="ECO:0007669"/>
    <property type="project" value="UniProtKB-UniRule"/>
</dbReference>
<dbReference type="InterPro" id="IPR036410">
    <property type="entry name" value="HSP_DnaJ_Cys-rich_dom_sf"/>
</dbReference>
<dbReference type="InterPro" id="IPR008971">
    <property type="entry name" value="HSP40/DnaJ_pept-bd"/>
</dbReference>
<dbReference type="CDD" id="cd10747">
    <property type="entry name" value="DnaJ_C"/>
    <property type="match status" value="1"/>
</dbReference>
<evidence type="ECO:0000256" key="9">
    <source>
        <dbReference type="ARBA" id="ARBA00061004"/>
    </source>
</evidence>
<dbReference type="Gene3D" id="2.60.260.20">
    <property type="entry name" value="Urease metallochaperone UreE, N-terminal domain"/>
    <property type="match status" value="2"/>
</dbReference>
<dbReference type="GO" id="GO:0006260">
    <property type="term" value="P:DNA replication"/>
    <property type="evidence" value="ECO:0007669"/>
    <property type="project" value="UniProtKB-KW"/>
</dbReference>
<organism evidence="15 16">
    <name type="scientific">Tessaracoccus oleiagri</name>
    <dbReference type="NCBI Taxonomy" id="686624"/>
    <lineage>
        <taxon>Bacteria</taxon>
        <taxon>Bacillati</taxon>
        <taxon>Actinomycetota</taxon>
        <taxon>Actinomycetes</taxon>
        <taxon>Propionibacteriales</taxon>
        <taxon>Propionibacteriaceae</taxon>
        <taxon>Tessaracoccus</taxon>
    </lineage>
</organism>
<accession>A0A1G9LS13</accession>
<comment type="subcellular location">
    <subcellularLocation>
        <location evidence="11">Cytoplasm</location>
    </subcellularLocation>
</comment>
<feature type="repeat" description="CXXCXGXG motif" evidence="11">
    <location>
        <begin position="149"/>
        <end position="156"/>
    </location>
</feature>
<feature type="zinc finger region" description="CR-type" evidence="12">
    <location>
        <begin position="136"/>
        <end position="218"/>
    </location>
</feature>
<feature type="binding site" evidence="11">
    <location>
        <position position="192"/>
    </location>
    <ligand>
        <name>Zn(2+)</name>
        <dbReference type="ChEBI" id="CHEBI:29105"/>
        <label>2</label>
    </ligand>
</feature>
<comment type="cofactor">
    <cofactor evidence="11">
        <name>Zn(2+)</name>
        <dbReference type="ChEBI" id="CHEBI:29105"/>
    </cofactor>
    <text evidence="11">Binds 2 Zn(2+) ions per monomer.</text>
</comment>
<dbReference type="OrthoDB" id="9779889at2"/>
<sequence>MSTKDYYAILGVDRDASAEAIKKAYRRRAMKVHPDVAQDDAGAADKFKELSEAYEVLSDPNKRAIFDRGGDPRHANGAGAGFSGFGGGFAGGFDFTNLVDAMFGTQSGRGGPRSRVRRGQDALVRADLELHEAVFGVTKPIKVDTAVVCPKCTGSGGEPGSEPVTCPTCDGQGEILQIQRSFLGDIRTSQMCPNCRGYGTILPRPCSECSGEGRVRSRRNISVRIPAGVATGNRIHLEAQGEVGPGGGPAGDLYVEINVLPHETFRREGDNLEVVVKLPMTAAALGTTVDLATLEAEWENSAVEDRTVAVEVPAGTQSGTRISIKERGVPKLRGGGRGDLGVTFLVQTPTRLDDHQRDLLRQLAESRDEINPEAIAHKGKGGLLGWLQDRLS</sequence>
<dbReference type="SUPFAM" id="SSF46565">
    <property type="entry name" value="Chaperone J-domain"/>
    <property type="match status" value="1"/>
</dbReference>
<keyword evidence="6 11" id="KW-0862">Zinc</keyword>
<protein>
    <recommendedName>
        <fullName evidence="10 11">Chaperone protein DnaJ</fullName>
    </recommendedName>
</protein>
<name>A0A1G9LS13_9ACTN</name>
<reference evidence="15 16" key="1">
    <citation type="submission" date="2016-10" db="EMBL/GenBank/DDBJ databases">
        <authorList>
            <person name="de Groot N.N."/>
        </authorList>
    </citation>
    <scope>NUCLEOTIDE SEQUENCE [LARGE SCALE GENOMIC DNA]</scope>
    <source>
        <strain evidence="15 16">CGMCC 1.9159</strain>
    </source>
</reference>
<comment type="similarity">
    <text evidence="9 11">Belongs to the DnaJ family.</text>
</comment>
<feature type="repeat" description="CXXCXGXG motif" evidence="11">
    <location>
        <begin position="166"/>
        <end position="173"/>
    </location>
</feature>